<protein>
    <submittedName>
        <fullName evidence="8">LPS O-antigen length regulator</fullName>
    </submittedName>
</protein>
<feature type="domain" description="Polysaccharide chain length determinant N-terminal" evidence="7">
    <location>
        <begin position="16"/>
        <end position="109"/>
    </location>
</feature>
<sequence length="314" mass="35356">MESSVSSETTTTNKRDLVYLIALMWREKWLILAITFVFAVTSVVVALSIPNTYTAQAKLAPAADSEGGGLAALAGQFGGLASLAGVNLGGNSKEDKVMIALETLKSRKFSRYFIEKYDILVPLMAVEKWDLATGNLVYNTKLYDPKTQQWVREVEPPYTPEPSFWEAHKSFNSRLNAKQDEMTQLVTISFEHESPELAKQWVDWMIQEVNELIRVADIEESEASIAYLEKKLRETELTTMRQVLYQLIETEQQKAMLANVRDDYVLKPIDPAIVPQEKSGPNRPLICFVITLLGGILALVVVVLKDIIWPRKST</sequence>
<proteinExistence type="predicted"/>
<evidence type="ECO:0000256" key="5">
    <source>
        <dbReference type="ARBA" id="ARBA00023136"/>
    </source>
</evidence>
<dbReference type="GO" id="GO:0005886">
    <property type="term" value="C:plasma membrane"/>
    <property type="evidence" value="ECO:0007669"/>
    <property type="project" value="UniProtKB-SubCell"/>
</dbReference>
<feature type="transmembrane region" description="Helical" evidence="6">
    <location>
        <begin position="29"/>
        <end position="49"/>
    </location>
</feature>
<dbReference type="STRING" id="1122124.GCA_000423165_00555"/>
<name>A0A432Z9K6_9GAMM</name>
<comment type="caution">
    <text evidence="8">The sequence shown here is derived from an EMBL/GenBank/DDBJ whole genome shotgun (WGS) entry which is preliminary data.</text>
</comment>
<organism evidence="8 9">
    <name type="scientific">Pseudidiomarina sediminum</name>
    <dbReference type="NCBI Taxonomy" id="431675"/>
    <lineage>
        <taxon>Bacteria</taxon>
        <taxon>Pseudomonadati</taxon>
        <taxon>Pseudomonadota</taxon>
        <taxon>Gammaproteobacteria</taxon>
        <taxon>Alteromonadales</taxon>
        <taxon>Idiomarinaceae</taxon>
        <taxon>Pseudidiomarina</taxon>
    </lineage>
</organism>
<keyword evidence="4 6" id="KW-1133">Transmembrane helix</keyword>
<evidence type="ECO:0000259" key="7">
    <source>
        <dbReference type="Pfam" id="PF02706"/>
    </source>
</evidence>
<evidence type="ECO:0000256" key="3">
    <source>
        <dbReference type="ARBA" id="ARBA00022692"/>
    </source>
</evidence>
<keyword evidence="5 6" id="KW-0472">Membrane</keyword>
<dbReference type="InterPro" id="IPR003856">
    <property type="entry name" value="LPS_length_determ_N"/>
</dbReference>
<evidence type="ECO:0000256" key="4">
    <source>
        <dbReference type="ARBA" id="ARBA00022989"/>
    </source>
</evidence>
<dbReference type="Gene3D" id="3.30.1890.10">
    <property type="entry name" value="FepE-like"/>
    <property type="match status" value="1"/>
</dbReference>
<dbReference type="AlphaFoldDB" id="A0A432Z9K6"/>
<gene>
    <name evidence="8" type="ORF">CWI80_04210</name>
</gene>
<keyword evidence="2" id="KW-1003">Cell membrane</keyword>
<dbReference type="Pfam" id="PF02706">
    <property type="entry name" value="Wzz"/>
    <property type="match status" value="1"/>
</dbReference>
<evidence type="ECO:0000313" key="9">
    <source>
        <dbReference type="Proteomes" id="UP000287022"/>
    </source>
</evidence>
<dbReference type="InterPro" id="IPR050445">
    <property type="entry name" value="Bact_polysacc_biosynth/exp"/>
</dbReference>
<keyword evidence="9" id="KW-1185">Reference proteome</keyword>
<dbReference type="PANTHER" id="PTHR32309:SF13">
    <property type="entry name" value="FERRIC ENTEROBACTIN TRANSPORT PROTEIN FEPE"/>
    <property type="match status" value="1"/>
</dbReference>
<dbReference type="GO" id="GO:0004713">
    <property type="term" value="F:protein tyrosine kinase activity"/>
    <property type="evidence" value="ECO:0007669"/>
    <property type="project" value="TreeGrafter"/>
</dbReference>
<evidence type="ECO:0000256" key="2">
    <source>
        <dbReference type="ARBA" id="ARBA00022475"/>
    </source>
</evidence>
<dbReference type="PANTHER" id="PTHR32309">
    <property type="entry name" value="TYROSINE-PROTEIN KINASE"/>
    <property type="match status" value="1"/>
</dbReference>
<comment type="subcellular location">
    <subcellularLocation>
        <location evidence="1">Cell membrane</location>
        <topology evidence="1">Multi-pass membrane protein</topology>
    </subcellularLocation>
</comment>
<accession>A0A432Z9K6</accession>
<dbReference type="EMBL" id="PIQE01000001">
    <property type="protein sequence ID" value="RUO74551.1"/>
    <property type="molecule type" value="Genomic_DNA"/>
</dbReference>
<reference evidence="9" key="1">
    <citation type="journal article" date="2018" name="Front. Microbiol.">
        <title>Genome-Based Analysis Reveals the Taxonomy and Diversity of the Family Idiomarinaceae.</title>
        <authorList>
            <person name="Liu Y."/>
            <person name="Lai Q."/>
            <person name="Shao Z."/>
        </authorList>
    </citation>
    <scope>NUCLEOTIDE SEQUENCE [LARGE SCALE GENOMIC DNA]</scope>
    <source>
        <strain evidence="9">c121</strain>
    </source>
</reference>
<feature type="transmembrane region" description="Helical" evidence="6">
    <location>
        <begin position="69"/>
        <end position="88"/>
    </location>
</feature>
<evidence type="ECO:0000313" key="8">
    <source>
        <dbReference type="EMBL" id="RUO74551.1"/>
    </source>
</evidence>
<evidence type="ECO:0000256" key="1">
    <source>
        <dbReference type="ARBA" id="ARBA00004651"/>
    </source>
</evidence>
<feature type="transmembrane region" description="Helical" evidence="6">
    <location>
        <begin position="285"/>
        <end position="304"/>
    </location>
</feature>
<evidence type="ECO:0000256" key="6">
    <source>
        <dbReference type="SAM" id="Phobius"/>
    </source>
</evidence>
<dbReference type="Proteomes" id="UP000287022">
    <property type="component" value="Unassembled WGS sequence"/>
</dbReference>
<keyword evidence="3 6" id="KW-0812">Transmembrane</keyword>